<dbReference type="Proteomes" id="UP000441717">
    <property type="component" value="Unassembled WGS sequence"/>
</dbReference>
<keyword evidence="1" id="KW-0472">Membrane</keyword>
<name>A0A6N7IMR0_9FIRM</name>
<proteinExistence type="predicted"/>
<dbReference type="AlphaFoldDB" id="A0A6N7IMR0"/>
<evidence type="ECO:0000313" key="2">
    <source>
        <dbReference type="EMBL" id="MQL51241.1"/>
    </source>
</evidence>
<keyword evidence="1" id="KW-0812">Transmembrane</keyword>
<protein>
    <submittedName>
        <fullName evidence="2">Uncharacterized protein</fullName>
    </submittedName>
</protein>
<accession>A0A6N7IMR0</accession>
<reference evidence="2 3" key="1">
    <citation type="submission" date="2019-10" db="EMBL/GenBank/DDBJ databases">
        <title>Comparative genomics of sulfur disproportionating microorganisms.</title>
        <authorList>
            <person name="Ward L.M."/>
            <person name="Bertran E."/>
            <person name="Johnston D."/>
        </authorList>
    </citation>
    <scope>NUCLEOTIDE SEQUENCE [LARGE SCALE GENOMIC DNA]</scope>
    <source>
        <strain evidence="2 3">DSM 14055</strain>
    </source>
</reference>
<feature type="transmembrane region" description="Helical" evidence="1">
    <location>
        <begin position="41"/>
        <end position="62"/>
    </location>
</feature>
<evidence type="ECO:0000313" key="3">
    <source>
        <dbReference type="Proteomes" id="UP000441717"/>
    </source>
</evidence>
<dbReference type="EMBL" id="WHYR01000005">
    <property type="protein sequence ID" value="MQL51241.1"/>
    <property type="molecule type" value="Genomic_DNA"/>
</dbReference>
<gene>
    <name evidence="2" type="ORF">GFC01_02985</name>
</gene>
<dbReference type="OrthoDB" id="1809479at2"/>
<sequence>MINPARLSALMYTGISLAAALLFLLATYATGRTYPPVARTGGALWVFILSMIITMPLVIPYVNRRR</sequence>
<organism evidence="2 3">
    <name type="scientific">Desulfofundulus thermobenzoicus</name>
    <dbReference type="NCBI Taxonomy" id="29376"/>
    <lineage>
        <taxon>Bacteria</taxon>
        <taxon>Bacillati</taxon>
        <taxon>Bacillota</taxon>
        <taxon>Clostridia</taxon>
        <taxon>Eubacteriales</taxon>
        <taxon>Peptococcaceae</taxon>
        <taxon>Desulfofundulus</taxon>
    </lineage>
</organism>
<comment type="caution">
    <text evidence="2">The sequence shown here is derived from an EMBL/GenBank/DDBJ whole genome shotgun (WGS) entry which is preliminary data.</text>
</comment>
<keyword evidence="3" id="KW-1185">Reference proteome</keyword>
<dbReference type="RefSeq" id="WP_152945166.1">
    <property type="nucleotide sequence ID" value="NZ_WHYR01000005.1"/>
</dbReference>
<evidence type="ECO:0000256" key="1">
    <source>
        <dbReference type="SAM" id="Phobius"/>
    </source>
</evidence>
<keyword evidence="1" id="KW-1133">Transmembrane helix</keyword>